<dbReference type="GO" id="GO:0016787">
    <property type="term" value="F:hydrolase activity"/>
    <property type="evidence" value="ECO:0007669"/>
    <property type="project" value="UniProtKB-KW"/>
</dbReference>
<dbReference type="GO" id="GO:0005615">
    <property type="term" value="C:extracellular space"/>
    <property type="evidence" value="ECO:0007669"/>
    <property type="project" value="InterPro"/>
</dbReference>
<dbReference type="SUPFAM" id="SSF51120">
    <property type="entry name" value="beta-Roll"/>
    <property type="match status" value="1"/>
</dbReference>
<dbReference type="GO" id="GO:0005509">
    <property type="term" value="F:calcium ion binding"/>
    <property type="evidence" value="ECO:0007669"/>
    <property type="project" value="InterPro"/>
</dbReference>
<keyword evidence="4" id="KW-0677">Repeat</keyword>
<evidence type="ECO:0000256" key="2">
    <source>
        <dbReference type="ARBA" id="ARBA00004613"/>
    </source>
</evidence>
<keyword evidence="3" id="KW-0964">Secreted</keyword>
<protein>
    <submittedName>
        <fullName evidence="7">Serralysin G</fullName>
        <ecNumber evidence="7">3.4.24.40</ecNumber>
    </submittedName>
</protein>
<reference evidence="7 8" key="1">
    <citation type="submission" date="2018-12" db="EMBL/GenBank/DDBJ databases">
        <authorList>
            <consortium name="Pathogen Informatics"/>
        </authorList>
    </citation>
    <scope>NUCLEOTIDE SEQUENCE [LARGE SCALE GENOMIC DNA]</scope>
    <source>
        <strain evidence="7 8">NCTC9419</strain>
    </source>
</reference>
<dbReference type="EMBL" id="LR134155">
    <property type="protein sequence ID" value="VEA73190.1"/>
    <property type="molecule type" value="Genomic_DNA"/>
</dbReference>
<dbReference type="PANTHER" id="PTHR38340">
    <property type="entry name" value="S-LAYER PROTEIN"/>
    <property type="match status" value="1"/>
</dbReference>
<comment type="subcellular location">
    <subcellularLocation>
        <location evidence="2">Secreted</location>
    </subcellularLocation>
</comment>
<dbReference type="Pfam" id="PF08548">
    <property type="entry name" value="Peptidase_M10_C"/>
    <property type="match status" value="1"/>
</dbReference>
<dbReference type="InterPro" id="IPR013858">
    <property type="entry name" value="Peptidase_M10B_C"/>
</dbReference>
<dbReference type="InterPro" id="IPR011049">
    <property type="entry name" value="Serralysin-like_metalloprot_C"/>
</dbReference>
<dbReference type="Proteomes" id="UP000271603">
    <property type="component" value="Chromosome"/>
</dbReference>
<dbReference type="InterPro" id="IPR050557">
    <property type="entry name" value="RTX_toxin/Mannuronan_C5-epim"/>
</dbReference>
<evidence type="ECO:0000256" key="1">
    <source>
        <dbReference type="ARBA" id="ARBA00001913"/>
    </source>
</evidence>
<dbReference type="PANTHER" id="PTHR38340:SF1">
    <property type="entry name" value="S-LAYER PROTEIN"/>
    <property type="match status" value="1"/>
</dbReference>
<keyword evidence="5" id="KW-0106">Calcium</keyword>
<dbReference type="Pfam" id="PF00353">
    <property type="entry name" value="HemolysinCabind"/>
    <property type="match status" value="5"/>
</dbReference>
<evidence type="ECO:0000256" key="3">
    <source>
        <dbReference type="ARBA" id="ARBA00022525"/>
    </source>
</evidence>
<evidence type="ECO:0000259" key="6">
    <source>
        <dbReference type="Pfam" id="PF08548"/>
    </source>
</evidence>
<dbReference type="EC" id="3.4.24.40" evidence="7"/>
<name>A0A447QT53_SERRU</name>
<dbReference type="AlphaFoldDB" id="A0A447QT53"/>
<feature type="domain" description="Peptidase M10 serralysin C-terminal" evidence="6">
    <location>
        <begin position="232"/>
        <end position="330"/>
    </location>
</feature>
<proteinExistence type="predicted"/>
<gene>
    <name evidence="7" type="primary">prtG_1</name>
    <name evidence="7" type="ORF">NCTC9419_04814</name>
</gene>
<organism evidence="7 8">
    <name type="scientific">Serratia rubidaea</name>
    <name type="common">Serratia marinorubra</name>
    <dbReference type="NCBI Taxonomy" id="61652"/>
    <lineage>
        <taxon>Bacteria</taxon>
        <taxon>Pseudomonadati</taxon>
        <taxon>Pseudomonadota</taxon>
        <taxon>Gammaproteobacteria</taxon>
        <taxon>Enterobacterales</taxon>
        <taxon>Yersiniaceae</taxon>
        <taxon>Serratia</taxon>
    </lineage>
</organism>
<comment type="cofactor">
    <cofactor evidence="1">
        <name>Ca(2+)</name>
        <dbReference type="ChEBI" id="CHEBI:29108"/>
    </cofactor>
</comment>
<evidence type="ECO:0000313" key="8">
    <source>
        <dbReference type="Proteomes" id="UP000271603"/>
    </source>
</evidence>
<evidence type="ECO:0000256" key="5">
    <source>
        <dbReference type="ARBA" id="ARBA00022837"/>
    </source>
</evidence>
<dbReference type="InterPro" id="IPR001343">
    <property type="entry name" value="Hemolysn_Ca-bd"/>
</dbReference>
<dbReference type="Gene3D" id="2.150.10.10">
    <property type="entry name" value="Serralysin-like metalloprotease, C-terminal"/>
    <property type="match status" value="2"/>
</dbReference>
<evidence type="ECO:0000313" key="7">
    <source>
        <dbReference type="EMBL" id="VEA73190.1"/>
    </source>
</evidence>
<dbReference type="PRINTS" id="PR00313">
    <property type="entry name" value="CABNDNGRPT"/>
</dbReference>
<keyword evidence="7" id="KW-0378">Hydrolase</keyword>
<evidence type="ECO:0000256" key="4">
    <source>
        <dbReference type="ARBA" id="ARBA00022737"/>
    </source>
</evidence>
<dbReference type="STRING" id="61652.AXX16_3251"/>
<sequence length="363" mass="38902">MNNNRLTAAYLPEKAAVQEDWDVLLPLVPNIITGTAGDDLLNGTIGKDLVFGYTGNDTIKLNTEGNNADIVFAGSGEDTIYTGSGAVIFAGDDNDVAYITNNSFVDLGAGDDVLQSERFTDGHNIILGGDGNDTISTLHPVDLNNPPDGVSVVPVNDVIYGGEGDDRIDVMGQNFRVKGDAGNDDIMVRLMLLAPSDNGKIDGGDGDDFIFIANNDAYQVVGQEGTHFEIDGGAGNDMIISSSMGGDTLTGGEGNDTFFYEWELVSSADDPDVITDFTFNDQEQDKIDLSKMDDLCAYDYDGKPSNLTFIGYNEFSRHGSEVRLVHTEEGTNVEVIPGTSFYDPVIIQLAGVTQELTQEAFIL</sequence>
<accession>A0A447QT53</accession>